<name>A0AAD8CAN3_BIOPF</name>
<evidence type="ECO:0000313" key="2">
    <source>
        <dbReference type="Proteomes" id="UP001233172"/>
    </source>
</evidence>
<reference evidence="1" key="2">
    <citation type="submission" date="2023-04" db="EMBL/GenBank/DDBJ databases">
        <authorList>
            <person name="Bu L."/>
            <person name="Lu L."/>
            <person name="Laidemitt M.R."/>
            <person name="Zhang S.M."/>
            <person name="Mutuku M."/>
            <person name="Mkoji G."/>
            <person name="Steinauer M."/>
            <person name="Loker E.S."/>
        </authorList>
    </citation>
    <scope>NUCLEOTIDE SEQUENCE</scope>
    <source>
        <strain evidence="1">KasaAsao</strain>
        <tissue evidence="1">Whole Snail</tissue>
    </source>
</reference>
<proteinExistence type="predicted"/>
<accession>A0AAD8CAN3</accession>
<feature type="non-terminal residue" evidence="1">
    <location>
        <position position="67"/>
    </location>
</feature>
<dbReference type="EMBL" id="JASAOG010000002">
    <property type="protein sequence ID" value="KAK0069460.1"/>
    <property type="molecule type" value="Genomic_DNA"/>
</dbReference>
<dbReference type="Proteomes" id="UP001233172">
    <property type="component" value="Unassembled WGS sequence"/>
</dbReference>
<evidence type="ECO:0000313" key="1">
    <source>
        <dbReference type="EMBL" id="KAK0069460.1"/>
    </source>
</evidence>
<gene>
    <name evidence="1" type="ORF">Bpfe_000637</name>
</gene>
<dbReference type="AlphaFoldDB" id="A0AAD8CAN3"/>
<reference evidence="1" key="1">
    <citation type="journal article" date="2023" name="PLoS Negl. Trop. Dis.">
        <title>A genome sequence for Biomphalaria pfeifferi, the major vector snail for the human-infecting parasite Schistosoma mansoni.</title>
        <authorList>
            <person name="Bu L."/>
            <person name="Lu L."/>
            <person name="Laidemitt M.R."/>
            <person name="Zhang S.M."/>
            <person name="Mutuku M."/>
            <person name="Mkoji G."/>
            <person name="Steinauer M."/>
            <person name="Loker E.S."/>
        </authorList>
    </citation>
    <scope>NUCLEOTIDE SEQUENCE</scope>
    <source>
        <strain evidence="1">KasaAsao</strain>
    </source>
</reference>
<sequence length="67" mass="7471">MSYDGKRELNKDAISRAEKGVVGVNPFNDAKLKLGECPYNENRTENCESLGGGGFRPKGNIEYKEYI</sequence>
<comment type="caution">
    <text evidence="1">The sequence shown here is derived from an EMBL/GenBank/DDBJ whole genome shotgun (WGS) entry which is preliminary data.</text>
</comment>
<organism evidence="1 2">
    <name type="scientific">Biomphalaria pfeifferi</name>
    <name type="common">Bloodfluke planorb</name>
    <name type="synonym">Freshwater snail</name>
    <dbReference type="NCBI Taxonomy" id="112525"/>
    <lineage>
        <taxon>Eukaryota</taxon>
        <taxon>Metazoa</taxon>
        <taxon>Spiralia</taxon>
        <taxon>Lophotrochozoa</taxon>
        <taxon>Mollusca</taxon>
        <taxon>Gastropoda</taxon>
        <taxon>Heterobranchia</taxon>
        <taxon>Euthyneura</taxon>
        <taxon>Panpulmonata</taxon>
        <taxon>Hygrophila</taxon>
        <taxon>Lymnaeoidea</taxon>
        <taxon>Planorbidae</taxon>
        <taxon>Biomphalaria</taxon>
    </lineage>
</organism>
<protein>
    <submittedName>
        <fullName evidence="1">Uncharacterized protein</fullName>
    </submittedName>
</protein>
<keyword evidence="2" id="KW-1185">Reference proteome</keyword>